<dbReference type="GO" id="GO:0004017">
    <property type="term" value="F:AMP kinase activity"/>
    <property type="evidence" value="ECO:0007669"/>
    <property type="project" value="UniProtKB-UniRule"/>
</dbReference>
<dbReference type="GO" id="GO:0005524">
    <property type="term" value="F:ATP binding"/>
    <property type="evidence" value="ECO:0007669"/>
    <property type="project" value="UniProtKB-KW"/>
</dbReference>
<dbReference type="SUPFAM" id="SSF52540">
    <property type="entry name" value="P-loop containing nucleoside triphosphate hydrolases"/>
    <property type="match status" value="1"/>
</dbReference>
<feature type="binding site" evidence="10">
    <location>
        <position position="17"/>
    </location>
    <ligand>
        <name>ATP</name>
        <dbReference type="ChEBI" id="CHEBI:30616"/>
    </ligand>
</feature>
<protein>
    <recommendedName>
        <fullName evidence="10">Adenylate kinase isoenzyme 6 homolog</fullName>
        <shortName evidence="10">AK6</shortName>
        <ecNumber evidence="10">2.7.4.3</ecNumber>
    </recommendedName>
    <alternativeName>
        <fullName evidence="10">Dual activity adenylate kinase/ATPase</fullName>
        <shortName evidence="10">AK/ATPase</shortName>
    </alternativeName>
</protein>
<organism evidence="12 13">
    <name type="scientific">Malassezia pachydermatis</name>
    <dbReference type="NCBI Taxonomy" id="77020"/>
    <lineage>
        <taxon>Eukaryota</taxon>
        <taxon>Fungi</taxon>
        <taxon>Dikarya</taxon>
        <taxon>Basidiomycota</taxon>
        <taxon>Ustilaginomycotina</taxon>
        <taxon>Malasseziomycetes</taxon>
        <taxon>Malasseziales</taxon>
        <taxon>Malasseziaceae</taxon>
        <taxon>Malassezia</taxon>
    </lineage>
</organism>
<sequence>MVRSFPNIVVTGTPGTGKSTLASQICETFAMESGVHPLRHINVGPLVKEKSFHASYDPEWDSYEVDEDQLLDYLEPLTGGTAPDSLESDPEGCEQARDVSEDDETRGGLVLDWHTCDAWPERWVDLVIVLRCDHQLLWKRLERRNYSEKKIAENNEAEIMGVVAEEARESYAPEAIVTLQSESADEMESNVERIIQWIHAWRQQRGLE</sequence>
<dbReference type="HAMAP" id="MF_00039">
    <property type="entry name" value="Adenylate_kinase_AK6"/>
    <property type="match status" value="1"/>
</dbReference>
<keyword evidence="13" id="KW-1185">Reference proteome</keyword>
<feature type="binding site" evidence="10">
    <location>
        <position position="20"/>
    </location>
    <ligand>
        <name>ATP</name>
        <dbReference type="ChEBI" id="CHEBI:30616"/>
    </ligand>
</feature>
<comment type="caution">
    <text evidence="10">Lacks conserved residue(s) required for the propagation of feature annotation.</text>
</comment>
<dbReference type="OrthoDB" id="10251185at2759"/>
<dbReference type="GO" id="GO:0016887">
    <property type="term" value="F:ATP hydrolysis activity"/>
    <property type="evidence" value="ECO:0007669"/>
    <property type="project" value="UniProtKB-UniRule"/>
</dbReference>
<keyword evidence="7 10" id="KW-0418">Kinase</keyword>
<comment type="catalytic activity">
    <reaction evidence="1 10">
        <text>AMP + ATP = 2 ADP</text>
        <dbReference type="Rhea" id="RHEA:12973"/>
        <dbReference type="ChEBI" id="CHEBI:30616"/>
        <dbReference type="ChEBI" id="CHEBI:456215"/>
        <dbReference type="ChEBI" id="CHEBI:456216"/>
        <dbReference type="EC" id="2.7.4.3"/>
    </reaction>
</comment>
<gene>
    <name evidence="12" type="ORF">Malapachy_3894</name>
</gene>
<dbReference type="GO" id="GO:0006364">
    <property type="term" value="P:rRNA processing"/>
    <property type="evidence" value="ECO:0007669"/>
    <property type="project" value="UniProtKB-KW"/>
</dbReference>
<feature type="binding site" evidence="10">
    <location>
        <position position="144"/>
    </location>
    <ligand>
        <name>ATP</name>
        <dbReference type="ChEBI" id="CHEBI:30616"/>
    </ligand>
</feature>
<evidence type="ECO:0000256" key="8">
    <source>
        <dbReference type="ARBA" id="ARBA00022840"/>
    </source>
</evidence>
<keyword evidence="3 10" id="KW-0690">Ribosome biogenesis</keyword>
<dbReference type="STRING" id="77020.A0A0M9VP95"/>
<dbReference type="AlphaFoldDB" id="A0A0M9VP95"/>
<keyword evidence="4 10" id="KW-0698">rRNA processing</keyword>
<dbReference type="PANTHER" id="PTHR12595:SF0">
    <property type="entry name" value="ADENYLATE KINASE ISOENZYME 6"/>
    <property type="match status" value="1"/>
</dbReference>
<dbReference type="InterPro" id="IPR020618">
    <property type="entry name" value="Adenyl_kinase_AK6"/>
</dbReference>
<evidence type="ECO:0000256" key="4">
    <source>
        <dbReference type="ARBA" id="ARBA00022552"/>
    </source>
</evidence>
<evidence type="ECO:0000313" key="12">
    <source>
        <dbReference type="EMBL" id="KOS14199.1"/>
    </source>
</evidence>
<feature type="binding site" evidence="10">
    <location>
        <position position="15"/>
    </location>
    <ligand>
        <name>ATP</name>
        <dbReference type="ChEBI" id="CHEBI:30616"/>
    </ligand>
</feature>
<evidence type="ECO:0000313" key="13">
    <source>
        <dbReference type="Proteomes" id="UP000037751"/>
    </source>
</evidence>
<comment type="subcellular location">
    <subcellularLocation>
        <location evidence="10">Cytoplasm</location>
    </subcellularLocation>
    <subcellularLocation>
        <location evidence="10">Nucleus</location>
    </subcellularLocation>
</comment>
<dbReference type="GO" id="GO:0042274">
    <property type="term" value="P:ribosomal small subunit biogenesis"/>
    <property type="evidence" value="ECO:0007669"/>
    <property type="project" value="UniProtKB-UniRule"/>
</dbReference>
<dbReference type="Proteomes" id="UP000037751">
    <property type="component" value="Unassembled WGS sequence"/>
</dbReference>
<feature type="binding site" evidence="10">
    <location>
        <position position="18"/>
    </location>
    <ligand>
        <name>ATP</name>
        <dbReference type="ChEBI" id="CHEBI:30616"/>
    </ligand>
</feature>
<comment type="caution">
    <text evidence="12">The sequence shown here is derived from an EMBL/GenBank/DDBJ whole genome shotgun (WGS) entry which is preliminary data.</text>
</comment>
<keyword evidence="6 10" id="KW-0547">Nucleotide-binding</keyword>
<evidence type="ECO:0000256" key="9">
    <source>
        <dbReference type="ARBA" id="ARBA00023242"/>
    </source>
</evidence>
<evidence type="ECO:0000256" key="3">
    <source>
        <dbReference type="ARBA" id="ARBA00022517"/>
    </source>
</evidence>
<comment type="similarity">
    <text evidence="10">Belongs to the adenylate kinase family. AK6 subfamily.</text>
</comment>
<feature type="region of interest" description="NMPbind" evidence="10">
    <location>
        <begin position="42"/>
        <end position="65"/>
    </location>
</feature>
<dbReference type="PANTHER" id="PTHR12595">
    <property type="entry name" value="POS9-ACTIVATING FACTOR FAP7-RELATED"/>
    <property type="match status" value="1"/>
</dbReference>
<evidence type="ECO:0000256" key="6">
    <source>
        <dbReference type="ARBA" id="ARBA00022741"/>
    </source>
</evidence>
<accession>A0A0M9VP95</accession>
<keyword evidence="5 10" id="KW-0808">Transferase</keyword>
<feature type="region of interest" description="Disordered" evidence="11">
    <location>
        <begin position="76"/>
        <end position="101"/>
    </location>
</feature>
<dbReference type="GO" id="GO:0005634">
    <property type="term" value="C:nucleus"/>
    <property type="evidence" value="ECO:0007669"/>
    <property type="project" value="UniProtKB-SubCell"/>
</dbReference>
<dbReference type="Gene3D" id="3.40.50.300">
    <property type="entry name" value="P-loop containing nucleotide triphosphate hydrolases"/>
    <property type="match status" value="1"/>
</dbReference>
<feature type="binding site" evidence="10">
    <location>
        <position position="19"/>
    </location>
    <ligand>
        <name>ATP</name>
        <dbReference type="ChEBI" id="CHEBI:30616"/>
    </ligand>
</feature>
<proteinExistence type="inferred from homology"/>
<dbReference type="EMBL" id="LGAV01000004">
    <property type="protein sequence ID" value="KOS14199.1"/>
    <property type="molecule type" value="Genomic_DNA"/>
</dbReference>
<feature type="region of interest" description="LID" evidence="10">
    <location>
        <begin position="143"/>
        <end position="153"/>
    </location>
</feature>
<dbReference type="VEuPathDB" id="FungiDB:Malapachy_3894"/>
<evidence type="ECO:0000256" key="7">
    <source>
        <dbReference type="ARBA" id="ARBA00022777"/>
    </source>
</evidence>
<dbReference type="RefSeq" id="XP_017991831.1">
    <property type="nucleotide sequence ID" value="XM_018138353.1"/>
</dbReference>
<keyword evidence="8 10" id="KW-0067">ATP-binding</keyword>
<evidence type="ECO:0000256" key="1">
    <source>
        <dbReference type="ARBA" id="ARBA00000582"/>
    </source>
</evidence>
<evidence type="ECO:0000256" key="10">
    <source>
        <dbReference type="HAMAP-Rule" id="MF_03173"/>
    </source>
</evidence>
<evidence type="ECO:0000256" key="11">
    <source>
        <dbReference type="SAM" id="MobiDB-lite"/>
    </source>
</evidence>
<comment type="catalytic activity">
    <reaction evidence="10">
        <text>ATP + H2O = ADP + phosphate + H(+)</text>
        <dbReference type="Rhea" id="RHEA:13065"/>
        <dbReference type="ChEBI" id="CHEBI:15377"/>
        <dbReference type="ChEBI" id="CHEBI:15378"/>
        <dbReference type="ChEBI" id="CHEBI:30616"/>
        <dbReference type="ChEBI" id="CHEBI:43474"/>
        <dbReference type="ChEBI" id="CHEBI:456216"/>
    </reaction>
</comment>
<dbReference type="EC" id="2.7.4.3" evidence="10"/>
<keyword evidence="2 10" id="KW-0963">Cytoplasm</keyword>
<comment type="subunit">
    <text evidence="10">Interacts with small ribosomal subunit protein uS11. Not a structural component of 43S pre-ribosomes, but transiently interacts with them by binding to uS11.</text>
</comment>
<dbReference type="Pfam" id="PF13238">
    <property type="entry name" value="AAA_18"/>
    <property type="match status" value="1"/>
</dbReference>
<dbReference type="FunFam" id="3.40.50.300:FF:000372">
    <property type="entry name" value="Adenylate kinase isoenzyme 6 homolog"/>
    <property type="match status" value="1"/>
</dbReference>
<dbReference type="GeneID" id="28730229"/>
<dbReference type="InterPro" id="IPR027417">
    <property type="entry name" value="P-loop_NTPase"/>
</dbReference>
<evidence type="ECO:0000256" key="5">
    <source>
        <dbReference type="ARBA" id="ARBA00022679"/>
    </source>
</evidence>
<keyword evidence="9 10" id="KW-0539">Nucleus</keyword>
<evidence type="ECO:0000256" key="2">
    <source>
        <dbReference type="ARBA" id="ARBA00022490"/>
    </source>
</evidence>
<keyword evidence="12" id="KW-0378">Hydrolase</keyword>
<dbReference type="GO" id="GO:0005737">
    <property type="term" value="C:cytoplasm"/>
    <property type="evidence" value="ECO:0007669"/>
    <property type="project" value="UniProtKB-SubCell"/>
</dbReference>
<name>A0A0M9VP95_9BASI</name>
<comment type="function">
    <text evidence="10">Broad-specificity nucleoside monophosphate (NMP) kinase that catalyzes the reversible transfer of the terminal phosphate group between nucleoside triphosphates and monophosphates. Has also ATPase activity. Involved in the late cytoplasmic maturation steps of the 40S ribosomal particles, specifically 18S rRNA maturation. While NMP activity is not required for ribosome maturation, ATPase activity is. Associates transiently with small ribosomal subunit protein uS11. ATP hydrolysis breaks the interaction with uS11. May temporarily remove uS11 from the ribosome to enable a conformational change of the ribosomal RNA that is needed for the final maturation step of the small ribosomal subunit. Its NMP activity may have a role in nuclear energy homeostasis.</text>
</comment>
<reference evidence="12 13" key="1">
    <citation type="submission" date="2015-07" db="EMBL/GenBank/DDBJ databases">
        <title>Draft Genome Sequence of Malassezia furfur CBS1878 and Malassezia pachydermatis CBS1879.</title>
        <authorList>
            <person name="Triana S."/>
            <person name="Ohm R."/>
            <person name="Gonzalez A."/>
            <person name="DeCock H."/>
            <person name="Restrepo S."/>
            <person name="Celis A."/>
        </authorList>
    </citation>
    <scope>NUCLEOTIDE SEQUENCE [LARGE SCALE GENOMIC DNA]</scope>
    <source>
        <strain evidence="12 13">CBS 1879</strain>
    </source>
</reference>